<dbReference type="STRING" id="1802519.A2961_03790"/>
<dbReference type="AlphaFoldDB" id="A0A1F8BCV1"/>
<accession>A0A1F8BCV1</accession>
<proteinExistence type="predicted"/>
<dbReference type="EMBL" id="MGHF01000031">
    <property type="protein sequence ID" value="OGM61881.1"/>
    <property type="molecule type" value="Genomic_DNA"/>
</dbReference>
<sequence>MTVVNFTINDKLDEKMTKVIREKGFQSKAELFRFAVFNYLHSLERFKDEDEEFAYLESKLASLLVKKFGNKRLPFLKEQLKKI</sequence>
<gene>
    <name evidence="1" type="ORF">A2961_03790</name>
</gene>
<evidence type="ECO:0000313" key="1">
    <source>
        <dbReference type="EMBL" id="OGM61881.1"/>
    </source>
</evidence>
<reference evidence="1 2" key="1">
    <citation type="journal article" date="2016" name="Nat. Commun.">
        <title>Thousands of microbial genomes shed light on interconnected biogeochemical processes in an aquifer system.</title>
        <authorList>
            <person name="Anantharaman K."/>
            <person name="Brown C.T."/>
            <person name="Hug L.A."/>
            <person name="Sharon I."/>
            <person name="Castelle C.J."/>
            <person name="Probst A.J."/>
            <person name="Thomas B.C."/>
            <person name="Singh A."/>
            <person name="Wilkins M.J."/>
            <person name="Karaoz U."/>
            <person name="Brodie E.L."/>
            <person name="Williams K.H."/>
            <person name="Hubbard S.S."/>
            <person name="Banfield J.F."/>
        </authorList>
    </citation>
    <scope>NUCLEOTIDE SEQUENCE [LARGE SCALE GENOMIC DNA]</scope>
</reference>
<name>A0A1F8BCV1_9BACT</name>
<evidence type="ECO:0008006" key="3">
    <source>
        <dbReference type="Google" id="ProtNLM"/>
    </source>
</evidence>
<protein>
    <recommendedName>
        <fullName evidence="3">Ribbon-helix-helix protein CopG domain-containing protein</fullName>
    </recommendedName>
</protein>
<dbReference type="Proteomes" id="UP000177082">
    <property type="component" value="Unassembled WGS sequence"/>
</dbReference>
<evidence type="ECO:0000313" key="2">
    <source>
        <dbReference type="Proteomes" id="UP000177082"/>
    </source>
</evidence>
<comment type="caution">
    <text evidence="1">The sequence shown here is derived from an EMBL/GenBank/DDBJ whole genome shotgun (WGS) entry which is preliminary data.</text>
</comment>
<organism evidence="1 2">
    <name type="scientific">Candidatus Woesebacteria bacterium RIFCSPLOWO2_01_FULL_39_21</name>
    <dbReference type="NCBI Taxonomy" id="1802519"/>
    <lineage>
        <taxon>Bacteria</taxon>
        <taxon>Candidatus Woeseibacteriota</taxon>
    </lineage>
</organism>